<dbReference type="InterPro" id="IPR002048">
    <property type="entry name" value="EF_hand_dom"/>
</dbReference>
<feature type="domain" description="EF-hand" evidence="2">
    <location>
        <begin position="185"/>
        <end position="220"/>
    </location>
</feature>
<dbReference type="GO" id="GO:0005509">
    <property type="term" value="F:calcium ion binding"/>
    <property type="evidence" value="ECO:0007669"/>
    <property type="project" value="InterPro"/>
</dbReference>
<dbReference type="AlphaFoldDB" id="A0A2W4YW87"/>
<feature type="compositionally biased region" description="Pro residues" evidence="1">
    <location>
        <begin position="89"/>
        <end position="98"/>
    </location>
</feature>
<comment type="caution">
    <text evidence="3">The sequence shown here is derived from an EMBL/GenBank/DDBJ whole genome shotgun (WGS) entry which is preliminary data.</text>
</comment>
<dbReference type="SUPFAM" id="SSF47473">
    <property type="entry name" value="EF-hand"/>
    <property type="match status" value="1"/>
</dbReference>
<evidence type="ECO:0000256" key="1">
    <source>
        <dbReference type="SAM" id="MobiDB-lite"/>
    </source>
</evidence>
<sequence length="239" mass="25995">MPTARRSPNRCRASRSSPDAGGGGVRARHILRHIGGPAAKRCDNRGLDRRHSVGIRPTQPESDMRKTVLTLMLAASAITSAASAQTAPAPSPATPRPPMRQDANRDGVITRAEAIAQADARFAQMDTDRDGRVSAGEMRAYRTAMHDRMVANGRDVPVPPPGGRKHDGMGRGMDPNRDGSVTREEFEARALKRFDRMDANRDGTIDATERANAAEMRRVDRRERREGVTPPAPVPAPAR</sequence>
<dbReference type="Gene3D" id="1.10.238.10">
    <property type="entry name" value="EF-hand"/>
    <property type="match status" value="2"/>
</dbReference>
<dbReference type="EMBL" id="QFMX01000007">
    <property type="protein sequence ID" value="PZO73736.1"/>
    <property type="molecule type" value="Genomic_DNA"/>
</dbReference>
<dbReference type="Proteomes" id="UP000249555">
    <property type="component" value="Unassembled WGS sequence"/>
</dbReference>
<dbReference type="InterPro" id="IPR011992">
    <property type="entry name" value="EF-hand-dom_pair"/>
</dbReference>
<dbReference type="PROSITE" id="PS00018">
    <property type="entry name" value="EF_HAND_1"/>
    <property type="match status" value="1"/>
</dbReference>
<feature type="compositionally biased region" description="Pro residues" evidence="1">
    <location>
        <begin position="230"/>
        <end position="239"/>
    </location>
</feature>
<gene>
    <name evidence="3" type="ORF">DI640_08490</name>
</gene>
<dbReference type="PROSITE" id="PS50222">
    <property type="entry name" value="EF_HAND_2"/>
    <property type="match status" value="2"/>
</dbReference>
<feature type="compositionally biased region" description="Basic and acidic residues" evidence="1">
    <location>
        <begin position="40"/>
        <end position="51"/>
    </location>
</feature>
<dbReference type="InterPro" id="IPR018247">
    <property type="entry name" value="EF_Hand_1_Ca_BS"/>
</dbReference>
<evidence type="ECO:0000259" key="2">
    <source>
        <dbReference type="PROSITE" id="PS50222"/>
    </source>
</evidence>
<proteinExistence type="predicted"/>
<feature type="domain" description="EF-hand" evidence="2">
    <location>
        <begin position="113"/>
        <end position="148"/>
    </location>
</feature>
<feature type="region of interest" description="Disordered" evidence="1">
    <location>
        <begin position="1"/>
        <end position="63"/>
    </location>
</feature>
<name>A0A2W4YW87_9SPHN</name>
<protein>
    <recommendedName>
        <fullName evidence="2">EF-hand domain-containing protein</fullName>
    </recommendedName>
</protein>
<feature type="region of interest" description="Disordered" evidence="1">
    <location>
        <begin position="202"/>
        <end position="239"/>
    </location>
</feature>
<evidence type="ECO:0000313" key="3">
    <source>
        <dbReference type="EMBL" id="PZO73736.1"/>
    </source>
</evidence>
<reference evidence="3 4" key="1">
    <citation type="submission" date="2017-08" db="EMBL/GenBank/DDBJ databases">
        <title>Infants hospitalized years apart are colonized by the same room-sourced microbial strains.</title>
        <authorList>
            <person name="Brooks B."/>
            <person name="Olm M.R."/>
            <person name="Firek B.A."/>
            <person name="Baker R."/>
            <person name="Thomas B.C."/>
            <person name="Morowitz M.J."/>
            <person name="Banfield J.F."/>
        </authorList>
    </citation>
    <scope>NUCLEOTIDE SEQUENCE [LARGE SCALE GENOMIC DNA]</scope>
    <source>
        <strain evidence="3">S2_018_000_R3_119</strain>
    </source>
</reference>
<feature type="region of interest" description="Disordered" evidence="1">
    <location>
        <begin position="152"/>
        <end position="184"/>
    </location>
</feature>
<accession>A0A2W4YW87</accession>
<organism evidence="3 4">
    <name type="scientific">Sphingomonas taxi</name>
    <dbReference type="NCBI Taxonomy" id="1549858"/>
    <lineage>
        <taxon>Bacteria</taxon>
        <taxon>Pseudomonadati</taxon>
        <taxon>Pseudomonadota</taxon>
        <taxon>Alphaproteobacteria</taxon>
        <taxon>Sphingomonadales</taxon>
        <taxon>Sphingomonadaceae</taxon>
        <taxon>Sphingomonas</taxon>
    </lineage>
</organism>
<feature type="region of interest" description="Disordered" evidence="1">
    <location>
        <begin position="81"/>
        <end position="103"/>
    </location>
</feature>
<dbReference type="Pfam" id="PF13202">
    <property type="entry name" value="EF-hand_5"/>
    <property type="match status" value="2"/>
</dbReference>
<feature type="compositionally biased region" description="Basic and acidic residues" evidence="1">
    <location>
        <begin position="164"/>
        <end position="184"/>
    </location>
</feature>
<evidence type="ECO:0000313" key="4">
    <source>
        <dbReference type="Proteomes" id="UP000249555"/>
    </source>
</evidence>
<feature type="compositionally biased region" description="Basic and acidic residues" evidence="1">
    <location>
        <begin position="215"/>
        <end position="227"/>
    </location>
</feature>